<dbReference type="EMBL" id="CP159872">
    <property type="protein sequence ID" value="XCM77529.1"/>
    <property type="molecule type" value="Genomic_DNA"/>
</dbReference>
<name>A0AAU8JMR5_9ACTN</name>
<keyword evidence="2" id="KW-0812">Transmembrane</keyword>
<gene>
    <name evidence="3" type="ORF">ABWK59_00445</name>
</gene>
<sequence>MTTTSTTRNHDRSAAANPPEGRAAARRARPEPSLIGRYLGYIGYFVGTGLLSGAIVHHPLDPARYTLIGAVGAALFLVAAIAAEMRQPGRLTALRIVAVLGTSFGLSFGIGMLSGGMQHFEDFPQRAAVLIPAGLLLSFVAFTLKEARRPLRRIFGLLGAAVLIVCAAGYVGLQQVAAGMPVESGGHSHGTPAEGGHDEGTNEHEHDHQQEESPASPAAGPSTAPTGTPAPPTGGASKPAAPAESPHGSTGHKH</sequence>
<organism evidence="3">
    <name type="scientific">Kitasatospora camelliae</name>
    <dbReference type="NCBI Taxonomy" id="3156397"/>
    <lineage>
        <taxon>Bacteria</taxon>
        <taxon>Bacillati</taxon>
        <taxon>Actinomycetota</taxon>
        <taxon>Actinomycetes</taxon>
        <taxon>Kitasatosporales</taxon>
        <taxon>Streptomycetaceae</taxon>
        <taxon>Kitasatospora</taxon>
    </lineage>
</organism>
<dbReference type="KEGG" id="kcm:ABWK59_00445"/>
<evidence type="ECO:0000313" key="3">
    <source>
        <dbReference type="EMBL" id="XCM77529.1"/>
    </source>
</evidence>
<accession>A0AAU8JMR5</accession>
<dbReference type="RefSeq" id="WP_354637151.1">
    <property type="nucleotide sequence ID" value="NZ_CP159872.1"/>
</dbReference>
<evidence type="ECO:0000256" key="1">
    <source>
        <dbReference type="SAM" id="MobiDB-lite"/>
    </source>
</evidence>
<feature type="transmembrane region" description="Helical" evidence="2">
    <location>
        <begin position="154"/>
        <end position="173"/>
    </location>
</feature>
<feature type="compositionally biased region" description="Low complexity" evidence="1">
    <location>
        <begin position="213"/>
        <end position="243"/>
    </location>
</feature>
<keyword evidence="2" id="KW-1133">Transmembrane helix</keyword>
<evidence type="ECO:0000256" key="2">
    <source>
        <dbReference type="SAM" id="Phobius"/>
    </source>
</evidence>
<protein>
    <submittedName>
        <fullName evidence="3">Uncharacterized protein</fullName>
    </submittedName>
</protein>
<feature type="transmembrane region" description="Helical" evidence="2">
    <location>
        <begin position="63"/>
        <end position="82"/>
    </location>
</feature>
<reference evidence="3" key="1">
    <citation type="submission" date="2024-06" db="EMBL/GenBank/DDBJ databases">
        <title>The genome sequences of Kitasatospora sp. strain HUAS MG31.</title>
        <authorList>
            <person name="Mo P."/>
        </authorList>
    </citation>
    <scope>NUCLEOTIDE SEQUENCE</scope>
    <source>
        <strain evidence="3">HUAS MG31</strain>
    </source>
</reference>
<dbReference type="AlphaFoldDB" id="A0AAU8JMR5"/>
<proteinExistence type="predicted"/>
<feature type="transmembrane region" description="Helical" evidence="2">
    <location>
        <begin position="123"/>
        <end position="142"/>
    </location>
</feature>
<feature type="transmembrane region" description="Helical" evidence="2">
    <location>
        <begin position="38"/>
        <end position="57"/>
    </location>
</feature>
<feature type="compositionally biased region" description="Basic and acidic residues" evidence="1">
    <location>
        <begin position="195"/>
        <end position="211"/>
    </location>
</feature>
<keyword evidence="2" id="KW-0472">Membrane</keyword>
<feature type="transmembrane region" description="Helical" evidence="2">
    <location>
        <begin position="94"/>
        <end position="117"/>
    </location>
</feature>
<feature type="region of interest" description="Disordered" evidence="1">
    <location>
        <begin position="182"/>
        <end position="254"/>
    </location>
</feature>
<feature type="region of interest" description="Disordered" evidence="1">
    <location>
        <begin position="1"/>
        <end position="28"/>
    </location>
</feature>